<reference evidence="1 2" key="1">
    <citation type="submission" date="2019-07" db="EMBL/GenBank/DDBJ databases">
        <title>Whole genome shotgun sequence of Cerasibacillus quisquiliarum NBRC 102429.</title>
        <authorList>
            <person name="Hosoyama A."/>
            <person name="Uohara A."/>
            <person name="Ohji S."/>
            <person name="Ichikawa N."/>
        </authorList>
    </citation>
    <scope>NUCLEOTIDE SEQUENCE [LARGE SCALE GENOMIC DNA]</scope>
    <source>
        <strain evidence="1 2">NBRC 102429</strain>
    </source>
</reference>
<evidence type="ECO:0000313" key="1">
    <source>
        <dbReference type="EMBL" id="GEN31694.1"/>
    </source>
</evidence>
<protein>
    <recommendedName>
        <fullName evidence="3">DUF4367 domain-containing protein</fullName>
    </recommendedName>
</protein>
<comment type="caution">
    <text evidence="1">The sequence shown here is derived from an EMBL/GenBank/DDBJ whole genome shotgun (WGS) entry which is preliminary data.</text>
</comment>
<keyword evidence="2" id="KW-1185">Reference proteome</keyword>
<name>A0A511UYI1_9BACI</name>
<dbReference type="AlphaFoldDB" id="A0A511UYI1"/>
<proteinExistence type="predicted"/>
<gene>
    <name evidence="1" type="ORF">CQU01_19320</name>
</gene>
<dbReference type="EMBL" id="BJXW01000022">
    <property type="protein sequence ID" value="GEN31694.1"/>
    <property type="molecule type" value="Genomic_DNA"/>
</dbReference>
<evidence type="ECO:0008006" key="3">
    <source>
        <dbReference type="Google" id="ProtNLM"/>
    </source>
</evidence>
<sequence length="157" mass="17940">MDTEEELQTDSESSDKIVQEFRTYKPSEEEIANLDIPYQINDEPQAFLVNDSQPEYIATADSESKNIRAWHRTEENDILVSETTYTNGINISKFTDEVKGWFPSNTVEELTINGHVAILHESESRICELQIITEKKLFTVAGADRENVLNIAEKIND</sequence>
<evidence type="ECO:0000313" key="2">
    <source>
        <dbReference type="Proteomes" id="UP000321491"/>
    </source>
</evidence>
<accession>A0A511UYI1</accession>
<organism evidence="1 2">
    <name type="scientific">Cerasibacillus quisquiliarum</name>
    <dbReference type="NCBI Taxonomy" id="227865"/>
    <lineage>
        <taxon>Bacteria</taxon>
        <taxon>Bacillati</taxon>
        <taxon>Bacillota</taxon>
        <taxon>Bacilli</taxon>
        <taxon>Bacillales</taxon>
        <taxon>Bacillaceae</taxon>
        <taxon>Cerasibacillus</taxon>
    </lineage>
</organism>
<dbReference type="Proteomes" id="UP000321491">
    <property type="component" value="Unassembled WGS sequence"/>
</dbReference>